<feature type="compositionally biased region" description="Polar residues" evidence="1">
    <location>
        <begin position="204"/>
        <end position="217"/>
    </location>
</feature>
<dbReference type="Proteomes" id="UP000002605">
    <property type="component" value="Chromosome 3"/>
</dbReference>
<protein>
    <submittedName>
        <fullName evidence="3">Bud neck protein, putative</fullName>
    </submittedName>
</protein>
<accession>B9WEP2</accession>
<feature type="compositionally biased region" description="Polar residues" evidence="1">
    <location>
        <begin position="125"/>
        <end position="148"/>
    </location>
</feature>
<feature type="compositionally biased region" description="Low complexity" evidence="1">
    <location>
        <begin position="45"/>
        <end position="74"/>
    </location>
</feature>
<feature type="compositionally biased region" description="Polar residues" evidence="1">
    <location>
        <begin position="244"/>
        <end position="270"/>
    </location>
</feature>
<evidence type="ECO:0000256" key="1">
    <source>
        <dbReference type="SAM" id="MobiDB-lite"/>
    </source>
</evidence>
<evidence type="ECO:0000313" key="2">
    <source>
        <dbReference type="CGD" id="CAL0000159251"/>
    </source>
</evidence>
<evidence type="ECO:0000313" key="4">
    <source>
        <dbReference type="Proteomes" id="UP000002605"/>
    </source>
</evidence>
<evidence type="ECO:0000313" key="3">
    <source>
        <dbReference type="EMBL" id="CAX43154.1"/>
    </source>
</evidence>
<dbReference type="OrthoDB" id="3993315at2759"/>
<dbReference type="AlphaFoldDB" id="B9WEP2"/>
<feature type="compositionally biased region" description="Polar residues" evidence="1">
    <location>
        <begin position="1"/>
        <end position="44"/>
    </location>
</feature>
<feature type="compositionally biased region" description="Polar residues" evidence="1">
    <location>
        <begin position="225"/>
        <end position="235"/>
    </location>
</feature>
<organism evidence="3 4">
    <name type="scientific">Candida dubliniensis (strain CD36 / ATCC MYA-646 / CBS 7987 / NCPF 3949 / NRRL Y-17841)</name>
    <name type="common">Yeast</name>
    <dbReference type="NCBI Taxonomy" id="573826"/>
    <lineage>
        <taxon>Eukaryota</taxon>
        <taxon>Fungi</taxon>
        <taxon>Dikarya</taxon>
        <taxon>Ascomycota</taxon>
        <taxon>Saccharomycotina</taxon>
        <taxon>Pichiomycetes</taxon>
        <taxon>Debaryomycetaceae</taxon>
        <taxon>Candida/Lodderomyces clade</taxon>
        <taxon>Candida</taxon>
    </lineage>
</organism>
<sequence length="370" mass="41725">MSDTEVINNSATTTDNLDDNNASSSIARENKTTNPTDSSFIEDSNNNNNVNNTSKLSLPSPSISSISSLDSNNSTEKLISSLANSSIDETKTNENVNEDSTYKSKLIITQLDPETLSESAKRQLQRQNRIPQSFHSKTNFYNDLSQASVDVDPTPRQESVAVSVQRPEQNPIDGSGSEPGTTESNGSIPLPKKIKKFTVRKISNPESITSPTSSPNINKEPPRQTKFSPTNTKFNVTPRVSPVVSYSENKNSHQQGQSQSRKSSVNSNGDSQEHKHQQELHKLRKIEEKYDQYEFRIEKIDKEIAYLKKLLPPYNVQIDYNTRVKINKAIEKLTMKKDEIDKKKYDLGITISRLWRNLGDGKEIWVRKFD</sequence>
<dbReference type="RefSeq" id="XP_002419559.1">
    <property type="nucleotide sequence ID" value="XM_002419514.1"/>
</dbReference>
<gene>
    <name evidence="2" type="ordered locus">Cd36_86590</name>
    <name evidence="3" type="ORF">CD36_86590</name>
</gene>
<feature type="compositionally biased region" description="Polar residues" evidence="1">
    <location>
        <begin position="75"/>
        <end position="99"/>
    </location>
</feature>
<feature type="compositionally biased region" description="Polar residues" evidence="1">
    <location>
        <begin position="178"/>
        <end position="187"/>
    </location>
</feature>
<dbReference type="KEGG" id="cdu:CD36_86590"/>
<dbReference type="HOGENOM" id="CLU_059406_0_0_1"/>
<name>B9WEP2_CANDC</name>
<feature type="compositionally biased region" description="Polar residues" evidence="1">
    <location>
        <begin position="156"/>
        <end position="168"/>
    </location>
</feature>
<dbReference type="eggNOG" id="ENOG502S1ET">
    <property type="taxonomic scope" value="Eukaryota"/>
</dbReference>
<reference evidence="3 4" key="1">
    <citation type="journal article" date="2009" name="Genome Res.">
        <title>Comparative genomics of the fungal pathogens Candida dubliniensis and Candida albicans.</title>
        <authorList>
            <person name="Jackson A.P."/>
            <person name="Gamble J.A."/>
            <person name="Yeomans T."/>
            <person name="Moran G.P."/>
            <person name="Saunders D."/>
            <person name="Harris D."/>
            <person name="Aslett M."/>
            <person name="Barrell J.F."/>
            <person name="Butler G."/>
            <person name="Citiulo F."/>
            <person name="Coleman D.C."/>
            <person name="de Groot P.W.J."/>
            <person name="Goodwin T.J."/>
            <person name="Quail M.A."/>
            <person name="McQuillan J."/>
            <person name="Munro C.A."/>
            <person name="Pain A."/>
            <person name="Poulter R.T."/>
            <person name="Rajandream M.A."/>
            <person name="Renauld H."/>
            <person name="Spiering M.J."/>
            <person name="Tivey A."/>
            <person name="Gow N.A.R."/>
            <person name="Barrell B."/>
            <person name="Sullivan D.J."/>
            <person name="Berriman M."/>
        </authorList>
    </citation>
    <scope>NUCLEOTIDE SEQUENCE [LARGE SCALE GENOMIC DNA]</scope>
    <source>
        <strain evidence="4">CD36 / ATCC MYA-646 / CBS 7987 / NCPF 3949 / NRRL Y-17841</strain>
    </source>
</reference>
<dbReference type="VEuPathDB" id="FungiDB:CD36_86590"/>
<keyword evidence="4" id="KW-1185">Reference proteome</keyword>
<dbReference type="GeneID" id="8046947"/>
<feature type="region of interest" description="Disordered" evidence="1">
    <location>
        <begin position="1"/>
        <end position="282"/>
    </location>
</feature>
<proteinExistence type="predicted"/>
<dbReference type="CGD" id="CAL0000159251">
    <property type="gene designation" value="Cd36_86590"/>
</dbReference>
<feature type="compositionally biased region" description="Basic and acidic residues" evidence="1">
    <location>
        <begin position="271"/>
        <end position="282"/>
    </location>
</feature>
<dbReference type="EMBL" id="FM992690">
    <property type="protein sequence ID" value="CAX43154.1"/>
    <property type="molecule type" value="Genomic_DNA"/>
</dbReference>